<organism evidence="9 10">
    <name type="scientific">Microbacterium resistens</name>
    <dbReference type="NCBI Taxonomy" id="156977"/>
    <lineage>
        <taxon>Bacteria</taxon>
        <taxon>Bacillati</taxon>
        <taxon>Actinomycetota</taxon>
        <taxon>Actinomycetes</taxon>
        <taxon>Micrococcales</taxon>
        <taxon>Microbacteriaceae</taxon>
        <taxon>Microbacterium</taxon>
    </lineage>
</organism>
<sequence>MRKTAAALITLGLASVALAGCTSAPAFDGAACVAPSSGDLARVATVTGDLGTEPEVDLRTPMKESSLTVDKAIVGKGQAVSAGDQLLSIDVALYSGTTGERLVATEFNGDTTRLSNVNSWDSQVPGIAKALTCATEGSRLLAGIPADDLGAQTAQGLGVDKDETVFAVIDVLKVYLPHAEGALQYNDALGLPTVVRAPDGRPGIIVPDAKAPTELVAQTLIKGDGEKVTGDTPIRVHYTGVTWAERTVFDSTWGSNPTKFDLAQVIPGFAEGLKGQTVGSQVLLVIPPEKGYGSQAQGAIPADSTLVFVVDILGVDPDTGTGQ</sequence>
<gene>
    <name evidence="9" type="ORF">K8F61_04065</name>
</gene>
<evidence type="ECO:0000256" key="3">
    <source>
        <dbReference type="ARBA" id="ARBA00013194"/>
    </source>
</evidence>
<dbReference type="EC" id="5.2.1.8" evidence="3 6"/>
<dbReference type="PANTHER" id="PTHR43811:SF19">
    <property type="entry name" value="39 KDA FK506-BINDING NUCLEAR PROTEIN"/>
    <property type="match status" value="1"/>
</dbReference>
<evidence type="ECO:0000256" key="4">
    <source>
        <dbReference type="ARBA" id="ARBA00023110"/>
    </source>
</evidence>
<dbReference type="GO" id="GO:0003755">
    <property type="term" value="F:peptidyl-prolyl cis-trans isomerase activity"/>
    <property type="evidence" value="ECO:0007669"/>
    <property type="project" value="UniProtKB-EC"/>
</dbReference>
<evidence type="ECO:0000256" key="6">
    <source>
        <dbReference type="PROSITE-ProRule" id="PRU00277"/>
    </source>
</evidence>
<protein>
    <recommendedName>
        <fullName evidence="3 6">peptidylprolyl isomerase</fullName>
        <ecNumber evidence="3 6">5.2.1.8</ecNumber>
    </recommendedName>
</protein>
<evidence type="ECO:0000259" key="8">
    <source>
        <dbReference type="PROSITE" id="PS50059"/>
    </source>
</evidence>
<keyword evidence="5 6" id="KW-0413">Isomerase</keyword>
<evidence type="ECO:0000313" key="10">
    <source>
        <dbReference type="Proteomes" id="UP001199642"/>
    </source>
</evidence>
<dbReference type="InterPro" id="IPR001179">
    <property type="entry name" value="PPIase_FKBP_dom"/>
</dbReference>
<feature type="signal peptide" evidence="7">
    <location>
        <begin position="1"/>
        <end position="19"/>
    </location>
</feature>
<keyword evidence="10" id="KW-1185">Reference proteome</keyword>
<name>A0ABY3RXF3_9MICO</name>
<dbReference type="EMBL" id="CP082781">
    <property type="protein sequence ID" value="UGS27386.1"/>
    <property type="molecule type" value="Genomic_DNA"/>
</dbReference>
<keyword evidence="4 6" id="KW-0697">Rotamase</keyword>
<evidence type="ECO:0000256" key="1">
    <source>
        <dbReference type="ARBA" id="ARBA00000971"/>
    </source>
</evidence>
<evidence type="ECO:0000313" key="9">
    <source>
        <dbReference type="EMBL" id="UGS27386.1"/>
    </source>
</evidence>
<evidence type="ECO:0000256" key="5">
    <source>
        <dbReference type="ARBA" id="ARBA00023235"/>
    </source>
</evidence>
<dbReference type="Pfam" id="PF00254">
    <property type="entry name" value="FKBP_C"/>
    <property type="match status" value="1"/>
</dbReference>
<proteinExistence type="inferred from homology"/>
<feature type="domain" description="PPIase FKBP-type" evidence="8">
    <location>
        <begin position="231"/>
        <end position="316"/>
    </location>
</feature>
<dbReference type="PANTHER" id="PTHR43811">
    <property type="entry name" value="FKBP-TYPE PEPTIDYL-PROLYL CIS-TRANS ISOMERASE FKPA"/>
    <property type="match status" value="1"/>
</dbReference>
<comment type="catalytic activity">
    <reaction evidence="1 6">
        <text>[protein]-peptidylproline (omega=180) = [protein]-peptidylproline (omega=0)</text>
        <dbReference type="Rhea" id="RHEA:16237"/>
        <dbReference type="Rhea" id="RHEA-COMP:10747"/>
        <dbReference type="Rhea" id="RHEA-COMP:10748"/>
        <dbReference type="ChEBI" id="CHEBI:83833"/>
        <dbReference type="ChEBI" id="CHEBI:83834"/>
        <dbReference type="EC" id="5.2.1.8"/>
    </reaction>
</comment>
<comment type="similarity">
    <text evidence="2">Belongs to the FKBP-type PPIase family.</text>
</comment>
<evidence type="ECO:0000256" key="2">
    <source>
        <dbReference type="ARBA" id="ARBA00006577"/>
    </source>
</evidence>
<dbReference type="PROSITE" id="PS51257">
    <property type="entry name" value="PROKAR_LIPOPROTEIN"/>
    <property type="match status" value="1"/>
</dbReference>
<feature type="chain" id="PRO_5047114807" description="peptidylprolyl isomerase" evidence="7">
    <location>
        <begin position="20"/>
        <end position="323"/>
    </location>
</feature>
<dbReference type="RefSeq" id="WP_219084686.1">
    <property type="nucleotide sequence ID" value="NZ_CP082781.1"/>
</dbReference>
<dbReference type="PROSITE" id="PS50059">
    <property type="entry name" value="FKBP_PPIASE"/>
    <property type="match status" value="1"/>
</dbReference>
<dbReference type="Proteomes" id="UP001199642">
    <property type="component" value="Chromosome"/>
</dbReference>
<evidence type="ECO:0000256" key="7">
    <source>
        <dbReference type="SAM" id="SignalP"/>
    </source>
</evidence>
<keyword evidence="7" id="KW-0732">Signal</keyword>
<reference evidence="9 10" key="1">
    <citation type="submission" date="2023-01" db="EMBL/GenBank/DDBJ databases">
        <title>Characterization of estradiol degrading bacteria Microbacterium sp. MZT7 and reveal degrading genes through genome analysis.</title>
        <authorList>
            <person name="Hao P."/>
            <person name="Gao Y."/>
        </authorList>
    </citation>
    <scope>NUCLEOTIDE SEQUENCE [LARGE SCALE GENOMIC DNA]</scope>
    <source>
        <strain evidence="9 10">MZT7</strain>
    </source>
</reference>
<accession>A0ABY3RXF3</accession>